<dbReference type="AlphaFoldDB" id="A0A9N8Z3E5"/>
<feature type="non-terminal residue" evidence="1">
    <location>
        <position position="430"/>
    </location>
</feature>
<evidence type="ECO:0000313" key="1">
    <source>
        <dbReference type="EMBL" id="CAG8469418.1"/>
    </source>
</evidence>
<accession>A0A9N8Z3E5</accession>
<dbReference type="EMBL" id="CAJVPQ010000311">
    <property type="protein sequence ID" value="CAG8469418.1"/>
    <property type="molecule type" value="Genomic_DNA"/>
</dbReference>
<keyword evidence="2" id="KW-1185">Reference proteome</keyword>
<name>A0A9N8Z3E5_9GLOM</name>
<dbReference type="Proteomes" id="UP000789570">
    <property type="component" value="Unassembled WGS sequence"/>
</dbReference>
<comment type="caution">
    <text evidence="1">The sequence shown here is derived from an EMBL/GenBank/DDBJ whole genome shotgun (WGS) entry which is preliminary data.</text>
</comment>
<organism evidence="1 2">
    <name type="scientific">Funneliformis caledonium</name>
    <dbReference type="NCBI Taxonomy" id="1117310"/>
    <lineage>
        <taxon>Eukaryota</taxon>
        <taxon>Fungi</taxon>
        <taxon>Fungi incertae sedis</taxon>
        <taxon>Mucoromycota</taxon>
        <taxon>Glomeromycotina</taxon>
        <taxon>Glomeromycetes</taxon>
        <taxon>Glomerales</taxon>
        <taxon>Glomeraceae</taxon>
        <taxon>Funneliformis</taxon>
    </lineage>
</organism>
<evidence type="ECO:0000313" key="2">
    <source>
        <dbReference type="Proteomes" id="UP000789570"/>
    </source>
</evidence>
<dbReference type="OrthoDB" id="3219396at2759"/>
<reference evidence="1" key="1">
    <citation type="submission" date="2021-06" db="EMBL/GenBank/DDBJ databases">
        <authorList>
            <person name="Kallberg Y."/>
            <person name="Tangrot J."/>
            <person name="Rosling A."/>
        </authorList>
    </citation>
    <scope>NUCLEOTIDE SEQUENCE</scope>
    <source>
        <strain evidence="1">UK204</strain>
    </source>
</reference>
<dbReference type="InterPro" id="IPR036047">
    <property type="entry name" value="F-box-like_dom_sf"/>
</dbReference>
<dbReference type="SUPFAM" id="SSF52047">
    <property type="entry name" value="RNI-like"/>
    <property type="match status" value="1"/>
</dbReference>
<dbReference type="SUPFAM" id="SSF81383">
    <property type="entry name" value="F-box domain"/>
    <property type="match status" value="1"/>
</dbReference>
<proteinExistence type="predicted"/>
<dbReference type="Gene3D" id="3.80.10.10">
    <property type="entry name" value="Ribonuclease Inhibitor"/>
    <property type="match status" value="1"/>
</dbReference>
<protein>
    <submittedName>
        <fullName evidence="1">5662_t:CDS:1</fullName>
    </submittedName>
</protein>
<sequence>MTTENSQDCTTITRLPSECFDEIFKHLKFDRRSLYSCLFVNRFWCRKVIPIIWRRPMPYNPARKNIIDIGVFIPFFNEGEKSCLSSEGIDLSDLSKRPTPLFNYAQYIHILDIGAIEKATDVWIKNYSVLSSQQFETFETLKKMKWILQKPDDSDSLLQQTLKRINEEHTISPRAKNAMIDSLCNMFMRSASNLKYLILSPYVNVNDKDIPKSRIFIDNEPGLANLRKLKLRFFANLLDQHERRENLYDLLKLLPNVCNGLVHLDVNRIKVPNCMIAEILTGLIKSQPELTYCRFYKVYGDMTKLIDALPVHKLMSLVLDDLSISGFSLASLSRSTRLESLVFRKCRTLSLELIQPILKAPIRLRFLYLSDLPKDVIKAIIIKASEALEQVSIKFRSEDISEGLETLVNHCQNITHLSLSAYTGQVDIAS</sequence>
<dbReference type="InterPro" id="IPR032675">
    <property type="entry name" value="LRR_dom_sf"/>
</dbReference>
<gene>
    <name evidence="1" type="ORF">FCALED_LOCUS2147</name>
</gene>